<organism evidence="3 4">
    <name type="scientific">Polarella glacialis</name>
    <name type="common">Dinoflagellate</name>
    <dbReference type="NCBI Taxonomy" id="89957"/>
    <lineage>
        <taxon>Eukaryota</taxon>
        <taxon>Sar</taxon>
        <taxon>Alveolata</taxon>
        <taxon>Dinophyceae</taxon>
        <taxon>Suessiales</taxon>
        <taxon>Suessiaceae</taxon>
        <taxon>Polarella</taxon>
    </lineage>
</organism>
<feature type="region of interest" description="Disordered" evidence="2">
    <location>
        <begin position="7"/>
        <end position="38"/>
    </location>
</feature>
<evidence type="ECO:0000256" key="1">
    <source>
        <dbReference type="ARBA" id="ARBA00022729"/>
    </source>
</evidence>
<reference evidence="3" key="1">
    <citation type="submission" date="2021-02" db="EMBL/GenBank/DDBJ databases">
        <authorList>
            <person name="Dougan E. K."/>
            <person name="Rhodes N."/>
            <person name="Thang M."/>
            <person name="Chan C."/>
        </authorList>
    </citation>
    <scope>NUCLEOTIDE SEQUENCE</scope>
</reference>
<dbReference type="Gene3D" id="3.20.20.80">
    <property type="entry name" value="Glycosidases"/>
    <property type="match status" value="1"/>
</dbReference>
<dbReference type="Pfam" id="PF13199">
    <property type="entry name" value="Glyco_hydro_66"/>
    <property type="match status" value="1"/>
</dbReference>
<dbReference type="AlphaFoldDB" id="A0A813IG58"/>
<evidence type="ECO:0008006" key="5">
    <source>
        <dbReference type="Google" id="ProtNLM"/>
    </source>
</evidence>
<dbReference type="EMBL" id="CAJNNW010007204">
    <property type="protein sequence ID" value="CAE8649073.1"/>
    <property type="molecule type" value="Genomic_DNA"/>
</dbReference>
<comment type="caution">
    <text evidence="3">The sequence shown here is derived from an EMBL/GenBank/DDBJ whole genome shotgun (WGS) entry which is preliminary data.</text>
</comment>
<name>A0A813IG58_POLGL</name>
<protein>
    <recommendedName>
        <fullName evidence="5">Glycosyl hydrolase-like 10 domain-containing protein</fullName>
    </recommendedName>
</protein>
<dbReference type="InterPro" id="IPR025092">
    <property type="entry name" value="Glyco_hydro_66"/>
</dbReference>
<evidence type="ECO:0000256" key="2">
    <source>
        <dbReference type="SAM" id="MobiDB-lite"/>
    </source>
</evidence>
<evidence type="ECO:0000313" key="4">
    <source>
        <dbReference type="Proteomes" id="UP000626109"/>
    </source>
</evidence>
<dbReference type="Proteomes" id="UP000626109">
    <property type="component" value="Unassembled WGS sequence"/>
</dbReference>
<keyword evidence="1" id="KW-0732">Signal</keyword>
<feature type="compositionally biased region" description="Low complexity" evidence="2">
    <location>
        <begin position="14"/>
        <end position="33"/>
    </location>
</feature>
<gene>
    <name evidence="3" type="ORF">PGLA2088_LOCUS7104</name>
</gene>
<sequence length="436" mass="49159">MQLMLRCNNNSNMQQQHQQQQQQEQQQQQQESEQQQHRRGIRNYGFITRFSVSEAEARAAVRRLHADFGIVDFQFYDAFYSYSQPFPGTNKSWVSKPSVCFTSSPRVVHSSIISAYTDEIRKLPGGQGRSWLYVQAMAADEPAELLESIDSYEPYRMQDGSQVVWTKDKRCLFAYQLAPAWADRMVKLWAPAAASLGFDGIHWDQLGRVSDDAAQNAKLASGIGTFLERSGRELRRAWGLKQTFNFVDGFGWHPSLYQVVGAGGSVVEFPYWECWSDATEWIFWSLFNFSSQGEGHRHALGHAVFARYPDPSCCGNPAGALADDLMWARWMRAASACGSYLVLGDGDSRLVREYFPGSARLSDFERAAMMTASRSSSAHCAQPVLASKYQNPFLVAGSLDQRGSVADSETAANTTNTQSNTLLFSFWFFFFVFVVF</sequence>
<accession>A0A813IG58</accession>
<proteinExistence type="predicted"/>
<evidence type="ECO:0000313" key="3">
    <source>
        <dbReference type="EMBL" id="CAE8649073.1"/>
    </source>
</evidence>